<name>A0A2P2P191_RHIMU</name>
<protein>
    <submittedName>
        <fullName evidence="2">Uncharacterized protein</fullName>
    </submittedName>
</protein>
<organism evidence="2">
    <name type="scientific">Rhizophora mucronata</name>
    <name type="common">Asiatic mangrove</name>
    <dbReference type="NCBI Taxonomy" id="61149"/>
    <lineage>
        <taxon>Eukaryota</taxon>
        <taxon>Viridiplantae</taxon>
        <taxon>Streptophyta</taxon>
        <taxon>Embryophyta</taxon>
        <taxon>Tracheophyta</taxon>
        <taxon>Spermatophyta</taxon>
        <taxon>Magnoliopsida</taxon>
        <taxon>eudicotyledons</taxon>
        <taxon>Gunneridae</taxon>
        <taxon>Pentapetalae</taxon>
        <taxon>rosids</taxon>
        <taxon>fabids</taxon>
        <taxon>Malpighiales</taxon>
        <taxon>Rhizophoraceae</taxon>
        <taxon>Rhizophora</taxon>
    </lineage>
</organism>
<feature type="compositionally biased region" description="Basic and acidic residues" evidence="1">
    <location>
        <begin position="1"/>
        <end position="20"/>
    </location>
</feature>
<evidence type="ECO:0000256" key="1">
    <source>
        <dbReference type="SAM" id="MobiDB-lite"/>
    </source>
</evidence>
<reference evidence="2" key="1">
    <citation type="submission" date="2018-02" db="EMBL/GenBank/DDBJ databases">
        <title>Rhizophora mucronata_Transcriptome.</title>
        <authorList>
            <person name="Meera S.P."/>
            <person name="Sreeshan A."/>
            <person name="Augustine A."/>
        </authorList>
    </citation>
    <scope>NUCLEOTIDE SEQUENCE</scope>
    <source>
        <tissue evidence="2">Leaf</tissue>
    </source>
</reference>
<feature type="compositionally biased region" description="Polar residues" evidence="1">
    <location>
        <begin position="38"/>
        <end position="54"/>
    </location>
</feature>
<dbReference type="AlphaFoldDB" id="A0A2P2P191"/>
<dbReference type="EMBL" id="GGEC01068008">
    <property type="protein sequence ID" value="MBX48492.1"/>
    <property type="molecule type" value="Transcribed_RNA"/>
</dbReference>
<accession>A0A2P2P191</accession>
<sequence>MEKVAKEEVNDDYRPEHDVGESSSSILAYRKQRFQPHQDLNVSGSSRPNNGFFE</sequence>
<evidence type="ECO:0000313" key="2">
    <source>
        <dbReference type="EMBL" id="MBX48492.1"/>
    </source>
</evidence>
<proteinExistence type="predicted"/>
<feature type="region of interest" description="Disordered" evidence="1">
    <location>
        <begin position="1"/>
        <end position="54"/>
    </location>
</feature>